<feature type="signal peptide" evidence="1">
    <location>
        <begin position="1"/>
        <end position="27"/>
    </location>
</feature>
<evidence type="ECO:0000313" key="3">
    <source>
        <dbReference type="Proteomes" id="UP001239267"/>
    </source>
</evidence>
<sequence length="40" mass="4168">MKTIKRLVWVAAATLGIAAAAAGPAMAGTMINHTEPFQRT</sequence>
<gene>
    <name evidence="2" type="ORF">J2T23_000598</name>
</gene>
<dbReference type="EMBL" id="JAUSTB010000001">
    <property type="protein sequence ID" value="MDQ0144724.1"/>
    <property type="molecule type" value="Genomic_DNA"/>
</dbReference>
<feature type="chain" id="PRO_5042557228" evidence="1">
    <location>
        <begin position="28"/>
        <end position="40"/>
    </location>
</feature>
<proteinExistence type="predicted"/>
<accession>A0AAJ1SRT3</accession>
<name>A0AAJ1SRT3_9MICC</name>
<evidence type="ECO:0000313" key="2">
    <source>
        <dbReference type="EMBL" id="MDQ0144724.1"/>
    </source>
</evidence>
<dbReference type="Proteomes" id="UP001239267">
    <property type="component" value="Unassembled WGS sequence"/>
</dbReference>
<dbReference type="AlphaFoldDB" id="A0AAJ1SRT3"/>
<dbReference type="RefSeq" id="WP_307356992.1">
    <property type="nucleotide sequence ID" value="NZ_JAUSTB010000001.1"/>
</dbReference>
<evidence type="ECO:0000256" key="1">
    <source>
        <dbReference type="SAM" id="SignalP"/>
    </source>
</evidence>
<keyword evidence="3" id="KW-1185">Reference proteome</keyword>
<keyword evidence="1" id="KW-0732">Signal</keyword>
<comment type="caution">
    <text evidence="2">The sequence shown here is derived from an EMBL/GenBank/DDBJ whole genome shotgun (WGS) entry which is preliminary data.</text>
</comment>
<protein>
    <submittedName>
        <fullName evidence="2">Uncharacterized protein</fullName>
    </submittedName>
</protein>
<reference evidence="2 3" key="1">
    <citation type="submission" date="2023-07" db="EMBL/GenBank/DDBJ databases">
        <title>Sorghum-associated microbial communities from plants grown in Nebraska, USA.</title>
        <authorList>
            <person name="Schachtman D."/>
        </authorList>
    </citation>
    <scope>NUCLEOTIDE SEQUENCE [LARGE SCALE GENOMIC DNA]</scope>
    <source>
        <strain evidence="2 3">DS1001</strain>
    </source>
</reference>
<organism evidence="2 3">
    <name type="scientific">Pseudarthrobacter niigatensis</name>
    <dbReference type="NCBI Taxonomy" id="369935"/>
    <lineage>
        <taxon>Bacteria</taxon>
        <taxon>Bacillati</taxon>
        <taxon>Actinomycetota</taxon>
        <taxon>Actinomycetes</taxon>
        <taxon>Micrococcales</taxon>
        <taxon>Micrococcaceae</taxon>
        <taxon>Pseudarthrobacter</taxon>
    </lineage>
</organism>